<proteinExistence type="predicted"/>
<dbReference type="RefSeq" id="WP_309664438.1">
    <property type="nucleotide sequence ID" value="NZ_JAVIZA010000001.1"/>
</dbReference>
<comment type="caution">
    <text evidence="2">The sequence shown here is derived from an EMBL/GenBank/DDBJ whole genome shotgun (WGS) entry which is preliminary data.</text>
</comment>
<sequence>MRRTVGRFFARHGFIVCGCLGLAGIFVFFGLSGGREGLHLWSDRVSGIGEATVVTGTVASGLAAWSASRWVDLAGDRIASSARPRSLVLLRHIASVVLPLVAAFPVALAVITAQAMVTKSYGAAYGPWLAAIAGTLLLAATGGYALGFIIGRRWFTAPLVAALFFGCYVFAQSSAPSFGVRSLYPVILNRDTEFARYYPETMLGQAGFFVALSIASFFLLVSMVTTGRRRWLSVVALFTAASLAAGSSIGVLERNGQYLTGYNSRDFVCLGDAPVLCLNRGYAQALEPLHERFDSLNEKVAGTDLSATKLEQNVEGIGDQPSDGARSVYLEAIGDADLDFAVSRYVQKYGGLESCYRNERPYENLLALIIVDTWLSGFDEYGLDMAGEAELGAREWQRFKGASTTEGNRWLVDNADRYFSCEISLAELP</sequence>
<evidence type="ECO:0000313" key="3">
    <source>
        <dbReference type="Proteomes" id="UP001260188"/>
    </source>
</evidence>
<dbReference type="EMBL" id="JAVIZA010000001">
    <property type="protein sequence ID" value="MDR6166177.1"/>
    <property type="molecule type" value="Genomic_DNA"/>
</dbReference>
<evidence type="ECO:0008006" key="4">
    <source>
        <dbReference type="Google" id="ProtNLM"/>
    </source>
</evidence>
<accession>A0ABU1HX03</accession>
<feature type="transmembrane region" description="Helical" evidence="1">
    <location>
        <begin position="154"/>
        <end position="171"/>
    </location>
</feature>
<keyword evidence="1" id="KW-1133">Transmembrane helix</keyword>
<protein>
    <recommendedName>
        <fullName evidence="4">ABC transporter permease</fullName>
    </recommendedName>
</protein>
<feature type="transmembrane region" description="Helical" evidence="1">
    <location>
        <begin position="92"/>
        <end position="116"/>
    </location>
</feature>
<gene>
    <name evidence="2" type="ORF">QE367_000381</name>
</gene>
<feature type="transmembrane region" description="Helical" evidence="1">
    <location>
        <begin position="206"/>
        <end position="224"/>
    </location>
</feature>
<feature type="transmembrane region" description="Helical" evidence="1">
    <location>
        <begin position="231"/>
        <end position="252"/>
    </location>
</feature>
<dbReference type="Proteomes" id="UP001260188">
    <property type="component" value="Unassembled WGS sequence"/>
</dbReference>
<name>A0ABU1HX03_9MICO</name>
<evidence type="ECO:0000313" key="2">
    <source>
        <dbReference type="EMBL" id="MDR6166177.1"/>
    </source>
</evidence>
<feature type="transmembrane region" description="Helical" evidence="1">
    <location>
        <begin position="51"/>
        <end position="71"/>
    </location>
</feature>
<keyword evidence="3" id="KW-1185">Reference proteome</keyword>
<organism evidence="2 3">
    <name type="scientific">Microbacterium paludicola</name>
    <dbReference type="NCBI Taxonomy" id="300019"/>
    <lineage>
        <taxon>Bacteria</taxon>
        <taxon>Bacillati</taxon>
        <taxon>Actinomycetota</taxon>
        <taxon>Actinomycetes</taxon>
        <taxon>Micrococcales</taxon>
        <taxon>Microbacteriaceae</taxon>
        <taxon>Microbacterium</taxon>
    </lineage>
</organism>
<keyword evidence="1" id="KW-0472">Membrane</keyword>
<feature type="transmembrane region" description="Helical" evidence="1">
    <location>
        <begin position="128"/>
        <end position="147"/>
    </location>
</feature>
<keyword evidence="1" id="KW-0812">Transmembrane</keyword>
<evidence type="ECO:0000256" key="1">
    <source>
        <dbReference type="SAM" id="Phobius"/>
    </source>
</evidence>
<reference evidence="2 3" key="1">
    <citation type="submission" date="2023-08" db="EMBL/GenBank/DDBJ databases">
        <title>Functional and genomic diversity of the sorghum phyllosphere microbiome.</title>
        <authorList>
            <person name="Shade A."/>
        </authorList>
    </citation>
    <scope>NUCLEOTIDE SEQUENCE [LARGE SCALE GENOMIC DNA]</scope>
    <source>
        <strain evidence="2 3">SORGH_AS_0919</strain>
    </source>
</reference>
<feature type="transmembrane region" description="Helical" evidence="1">
    <location>
        <begin position="12"/>
        <end position="31"/>
    </location>
</feature>